<keyword evidence="5" id="KW-0418">Kinase</keyword>
<sequence length="653" mass="73615">MHMHVQGDLANVYRAVLRSISEIWTSLQQNPDVDGLLQQIADATCQALGFRYSALYLEDEHHNFYVRATSSSVPAEHTAYLRQHPMPAYVASLLTQPALRCRNSYFIPGEADIWQDESVAAHFVIVQEGEPVMTTLSYEERGVGEDMSQWRPNDLLLVPLCKGDGSIIGFLTPDSPLDGQRPSPETVDVLEVFASQATGVIEWAHLYEEAQHSSQERAALIEIGRALSAPEALRDLSTVYQVLYAQLCRVMPVDGFFVTRCDFARDKMYADYIIDEDISYPSPEPQSPISPWIGYMLTEHLTYCFLTAQEHEDFVLQHTDRTKVILFGSKRRSESLIFVPVHYGDEAIGMLSVQSYQPHVYTQRHVQMIKEIAVQAGIAMMNARRYSELGQAMRQAQESEQLKNQFLMTASHELRTPLTAIQGYLELLSTHGAHLDEERKQRFIDNARRACDELILLLGNVMDTSRIDQEWVSVKRDVVAISPAVAQILEILDPTITREQRHIELDLADDLSVWADDLRLRQVLMNLVGNALKYTPPATQIAIGAQRLSCNETLRRIKEAQPGGVNMLTGERFVLIWVRDWGPGISQKEQEKLFAKFSRLSTEATQAQRGAGWGLYLCRKLVEAMNGSIWVESQGISGEGSTFLIALPETEGQ</sequence>
<name>A0ABQ3V829_9CHLR</name>
<comment type="caution">
    <text evidence="8">The sequence shown here is derived from an EMBL/GenBank/DDBJ whole genome shotgun (WGS) entry which is preliminary data.</text>
</comment>
<dbReference type="InterPro" id="IPR036097">
    <property type="entry name" value="HisK_dim/P_sf"/>
</dbReference>
<dbReference type="PANTHER" id="PTHR43711">
    <property type="entry name" value="TWO-COMPONENT HISTIDINE KINASE"/>
    <property type="match status" value="1"/>
</dbReference>
<evidence type="ECO:0000313" key="8">
    <source>
        <dbReference type="EMBL" id="GHO61059.1"/>
    </source>
</evidence>
<dbReference type="Pfam" id="PF02518">
    <property type="entry name" value="HATPase_c"/>
    <property type="match status" value="1"/>
</dbReference>
<dbReference type="SMART" id="SM00065">
    <property type="entry name" value="GAF"/>
    <property type="match status" value="2"/>
</dbReference>
<dbReference type="EMBL" id="BNJG01000009">
    <property type="protein sequence ID" value="GHO61059.1"/>
    <property type="molecule type" value="Genomic_DNA"/>
</dbReference>
<dbReference type="RefSeq" id="WP_201377058.1">
    <property type="nucleotide sequence ID" value="NZ_BNJG01000009.1"/>
</dbReference>
<dbReference type="InterPro" id="IPR003594">
    <property type="entry name" value="HATPase_dom"/>
</dbReference>
<gene>
    <name evidence="8" type="ORF">KSB_95340</name>
</gene>
<evidence type="ECO:0000256" key="2">
    <source>
        <dbReference type="ARBA" id="ARBA00012438"/>
    </source>
</evidence>
<proteinExistence type="predicted"/>
<dbReference type="EC" id="2.7.13.3" evidence="2"/>
<evidence type="ECO:0000256" key="1">
    <source>
        <dbReference type="ARBA" id="ARBA00000085"/>
    </source>
</evidence>
<organism evidence="8 9">
    <name type="scientific">Ktedonobacter robiniae</name>
    <dbReference type="NCBI Taxonomy" id="2778365"/>
    <lineage>
        <taxon>Bacteria</taxon>
        <taxon>Bacillati</taxon>
        <taxon>Chloroflexota</taxon>
        <taxon>Ktedonobacteria</taxon>
        <taxon>Ktedonobacterales</taxon>
        <taxon>Ktedonobacteraceae</taxon>
        <taxon>Ktedonobacter</taxon>
    </lineage>
</organism>
<dbReference type="InterPro" id="IPR036890">
    <property type="entry name" value="HATPase_C_sf"/>
</dbReference>
<feature type="domain" description="Histidine kinase" evidence="7">
    <location>
        <begin position="409"/>
        <end position="651"/>
    </location>
</feature>
<evidence type="ECO:0000256" key="4">
    <source>
        <dbReference type="ARBA" id="ARBA00022679"/>
    </source>
</evidence>
<reference evidence="8 9" key="1">
    <citation type="journal article" date="2021" name="Int. J. Syst. Evol. Microbiol.">
        <title>Reticulibacter mediterranei gen. nov., sp. nov., within the new family Reticulibacteraceae fam. nov., and Ktedonospora formicarum gen. nov., sp. nov., Ktedonobacter robiniae sp. nov., Dictyobacter formicarum sp. nov. and Dictyobacter arantiisoli sp. nov., belonging to the class Ktedonobacteria.</title>
        <authorList>
            <person name="Yabe S."/>
            <person name="Zheng Y."/>
            <person name="Wang C.M."/>
            <person name="Sakai Y."/>
            <person name="Abe K."/>
            <person name="Yokota A."/>
            <person name="Donadio S."/>
            <person name="Cavaletti L."/>
            <person name="Monciardini P."/>
        </authorList>
    </citation>
    <scope>NUCLEOTIDE SEQUENCE [LARGE SCALE GENOMIC DNA]</scope>
    <source>
        <strain evidence="8 9">SOSP1-30</strain>
    </source>
</reference>
<dbReference type="Pfam" id="PF00512">
    <property type="entry name" value="HisKA"/>
    <property type="match status" value="1"/>
</dbReference>
<dbReference type="Proteomes" id="UP000654345">
    <property type="component" value="Unassembled WGS sequence"/>
</dbReference>
<dbReference type="SMART" id="SM00388">
    <property type="entry name" value="HisKA"/>
    <property type="match status" value="1"/>
</dbReference>
<dbReference type="InterPro" id="IPR029016">
    <property type="entry name" value="GAF-like_dom_sf"/>
</dbReference>
<evidence type="ECO:0000256" key="5">
    <source>
        <dbReference type="ARBA" id="ARBA00022777"/>
    </source>
</evidence>
<dbReference type="SUPFAM" id="SSF55874">
    <property type="entry name" value="ATPase domain of HSP90 chaperone/DNA topoisomerase II/histidine kinase"/>
    <property type="match status" value="1"/>
</dbReference>
<accession>A0ABQ3V829</accession>
<dbReference type="SUPFAM" id="SSF55781">
    <property type="entry name" value="GAF domain-like"/>
    <property type="match status" value="2"/>
</dbReference>
<evidence type="ECO:0000259" key="7">
    <source>
        <dbReference type="PROSITE" id="PS50109"/>
    </source>
</evidence>
<evidence type="ECO:0000256" key="6">
    <source>
        <dbReference type="ARBA" id="ARBA00023012"/>
    </source>
</evidence>
<dbReference type="InterPro" id="IPR003018">
    <property type="entry name" value="GAF"/>
</dbReference>
<keyword evidence="9" id="KW-1185">Reference proteome</keyword>
<dbReference type="InterPro" id="IPR050736">
    <property type="entry name" value="Sensor_HK_Regulatory"/>
</dbReference>
<dbReference type="PROSITE" id="PS50109">
    <property type="entry name" value="HIS_KIN"/>
    <property type="match status" value="1"/>
</dbReference>
<dbReference type="InterPro" id="IPR004358">
    <property type="entry name" value="Sig_transdc_His_kin-like_C"/>
</dbReference>
<comment type="catalytic activity">
    <reaction evidence="1">
        <text>ATP + protein L-histidine = ADP + protein N-phospho-L-histidine.</text>
        <dbReference type="EC" id="2.7.13.3"/>
    </reaction>
</comment>
<dbReference type="Gene3D" id="3.30.565.10">
    <property type="entry name" value="Histidine kinase-like ATPase, C-terminal domain"/>
    <property type="match status" value="1"/>
</dbReference>
<dbReference type="Gene3D" id="3.30.450.40">
    <property type="match status" value="2"/>
</dbReference>
<protein>
    <recommendedName>
        <fullName evidence="2">histidine kinase</fullName>
        <ecNumber evidence="2">2.7.13.3</ecNumber>
    </recommendedName>
</protein>
<dbReference type="PANTHER" id="PTHR43711:SF1">
    <property type="entry name" value="HISTIDINE KINASE 1"/>
    <property type="match status" value="1"/>
</dbReference>
<dbReference type="SUPFAM" id="SSF47384">
    <property type="entry name" value="Homodimeric domain of signal transducing histidine kinase"/>
    <property type="match status" value="1"/>
</dbReference>
<evidence type="ECO:0000256" key="3">
    <source>
        <dbReference type="ARBA" id="ARBA00022553"/>
    </source>
</evidence>
<keyword evidence="6" id="KW-0902">Two-component regulatory system</keyword>
<dbReference type="CDD" id="cd00082">
    <property type="entry name" value="HisKA"/>
    <property type="match status" value="1"/>
</dbReference>
<keyword evidence="3" id="KW-0597">Phosphoprotein</keyword>
<keyword evidence="4" id="KW-0808">Transferase</keyword>
<dbReference type="Pfam" id="PF01590">
    <property type="entry name" value="GAF"/>
    <property type="match status" value="1"/>
</dbReference>
<dbReference type="PRINTS" id="PR00344">
    <property type="entry name" value="BCTRLSENSOR"/>
</dbReference>
<dbReference type="InterPro" id="IPR005467">
    <property type="entry name" value="His_kinase_dom"/>
</dbReference>
<dbReference type="SMART" id="SM00387">
    <property type="entry name" value="HATPase_c"/>
    <property type="match status" value="1"/>
</dbReference>
<evidence type="ECO:0000313" key="9">
    <source>
        <dbReference type="Proteomes" id="UP000654345"/>
    </source>
</evidence>
<dbReference type="InterPro" id="IPR003661">
    <property type="entry name" value="HisK_dim/P_dom"/>
</dbReference>
<dbReference type="Pfam" id="PF13185">
    <property type="entry name" value="GAF_2"/>
    <property type="match status" value="1"/>
</dbReference>
<dbReference type="Gene3D" id="1.10.287.130">
    <property type="match status" value="1"/>
</dbReference>